<feature type="domain" description="DUF7146" evidence="3">
    <location>
        <begin position="19"/>
        <end position="108"/>
    </location>
</feature>
<evidence type="ECO:0000313" key="5">
    <source>
        <dbReference type="Proteomes" id="UP000249458"/>
    </source>
</evidence>
<dbReference type="EMBL" id="MVJN01000007">
    <property type="protein sequence ID" value="RAP35889.1"/>
    <property type="molecule type" value="Genomic_DNA"/>
</dbReference>
<organism evidence="4 5">
    <name type="scientific">Legionella quinlivanii</name>
    <dbReference type="NCBI Taxonomy" id="45073"/>
    <lineage>
        <taxon>Bacteria</taxon>
        <taxon>Pseudomonadati</taxon>
        <taxon>Pseudomonadota</taxon>
        <taxon>Gammaproteobacteria</taxon>
        <taxon>Legionellales</taxon>
        <taxon>Legionellaceae</taxon>
        <taxon>Legionella</taxon>
    </lineage>
</organism>
<proteinExistence type="predicted"/>
<protein>
    <submittedName>
        <fullName evidence="4">Uncharacterized protein</fullName>
    </submittedName>
</protein>
<sequence>MKQSVEVSRLIQKQKDNDKVRLAQNLWKKSEPIEGTAAELYLTVTRKIPAETVKHLEFRYLKGPLNIASFDNNQHDDYLIAPVYNLDDQLVGLQIIQLDPHGNKAQAIHVDEKDYYCKRYLGAGHPSRPGKAALVNKGRNPDFVFIAEGVETAASIAAIPAIRDNFSILASMGVNELPATLSYVKTHFPPNTQVVLLKDHDKPEGDADIAFRKAHELFESAGYQVIIKEPVPKTPDTDGYDWNDLLIDGGVDALESQFDWAVSSYDEKEERSVNDSFRKLYTQLLVSENISEEQQLVQLLTVVINQQISIIKGRPFGEYFSSDPALNRNLLSEMDKKIDEIMLALKYVQKLSSPNTLPRLPDVVTRFVNALTQLKHERAQIQSETKEDNPKAERSRQQTLDDAYNFVLVQYNHYLTDKSDFPAAIVPEESEDFNYYYANFLRILPPSSEKKPSFEASRQLLRLECARLEKEIKSRCLEQTQRHLEVCFQLKNDAVIGLIIYLKSISSMLNLKKQELDGEMDSETYRAYQKEYLALYEKAESINDLEVIQQWLNNLEHFNTLPPLKYQPPHAEDAHEVEFLYEEENQKESLEALIQELFDNIPLEEVEDKEKGKEIEKEADPFEQAVNDYVMELAANLYKSFEVYSPCKQFQQEFDGLALRDGRLTIIERKTNDGTGPGVLQRNFCQQKILSKEQFVGKNWLPEIFSNAHPESFIDIEIPARKDWYCPEFTKEIQDMLILSAKLTAIKALKDMRLEFNLNRPQHYTEKGYQGVFFNSRLLGDVKVRFSEHGLGNEERAHRQLDELKSSMSQHIGRSQ</sequence>
<feature type="region of interest" description="Disordered" evidence="1">
    <location>
        <begin position="378"/>
        <end position="397"/>
    </location>
</feature>
<evidence type="ECO:0000313" key="4">
    <source>
        <dbReference type="EMBL" id="RAP35889.1"/>
    </source>
</evidence>
<dbReference type="Pfam" id="PF13362">
    <property type="entry name" value="Toprim_3"/>
    <property type="match status" value="1"/>
</dbReference>
<dbReference type="Proteomes" id="UP000249458">
    <property type="component" value="Unassembled WGS sequence"/>
</dbReference>
<gene>
    <name evidence="4" type="ORF">B1207_09910</name>
</gene>
<feature type="compositionally biased region" description="Basic and acidic residues" evidence="1">
    <location>
        <begin position="378"/>
        <end position="396"/>
    </location>
</feature>
<dbReference type="InterPro" id="IPR006171">
    <property type="entry name" value="TOPRIM_dom"/>
</dbReference>
<dbReference type="AlphaFoldDB" id="A0A364LHS5"/>
<reference evidence="4 5" key="1">
    <citation type="submission" date="2017-02" db="EMBL/GenBank/DDBJ databases">
        <title>Legionella quilivanii strain from human: case report and whole genome sequencing analysis.</title>
        <authorList>
            <person name="Lalancette C."/>
            <person name="Leduc J.-M."/>
            <person name="Levesque S."/>
            <person name="Fournier E."/>
            <person name="Saoud J."/>
            <person name="Faucher S.P."/>
            <person name="Bernard K."/>
            <person name="Martineau C."/>
            <person name="Longtin J."/>
        </authorList>
    </citation>
    <scope>NUCLEOTIDE SEQUENCE [LARGE SCALE GENOMIC DNA]</scope>
    <source>
        <strain evidence="4 5">ID143958</strain>
    </source>
</reference>
<dbReference type="RefSeq" id="WP_112219823.1">
    <property type="nucleotide sequence ID" value="NZ_MVJN01000007.1"/>
</dbReference>
<comment type="caution">
    <text evidence="4">The sequence shown here is derived from an EMBL/GenBank/DDBJ whole genome shotgun (WGS) entry which is preliminary data.</text>
</comment>
<accession>A0A364LHS5</accession>
<dbReference type="InterPro" id="IPR055570">
    <property type="entry name" value="DUF7146"/>
</dbReference>
<evidence type="ECO:0000256" key="1">
    <source>
        <dbReference type="SAM" id="MobiDB-lite"/>
    </source>
</evidence>
<name>A0A364LHS5_9GAMM</name>
<evidence type="ECO:0000259" key="3">
    <source>
        <dbReference type="Pfam" id="PF23639"/>
    </source>
</evidence>
<feature type="domain" description="Toprim" evidence="2">
    <location>
        <begin position="144"/>
        <end position="250"/>
    </location>
</feature>
<evidence type="ECO:0000259" key="2">
    <source>
        <dbReference type="Pfam" id="PF13362"/>
    </source>
</evidence>
<dbReference type="Pfam" id="PF23639">
    <property type="entry name" value="DUF7146"/>
    <property type="match status" value="1"/>
</dbReference>